<accession>A0A8D8SG69</accession>
<reference evidence="2" key="1">
    <citation type="submission" date="2021-05" db="EMBL/GenBank/DDBJ databases">
        <authorList>
            <person name="Alioto T."/>
            <person name="Alioto T."/>
            <person name="Gomez Garrido J."/>
        </authorList>
    </citation>
    <scope>NUCLEOTIDE SEQUENCE</scope>
</reference>
<organism evidence="2">
    <name type="scientific">Cacopsylla melanoneura</name>
    <dbReference type="NCBI Taxonomy" id="428564"/>
    <lineage>
        <taxon>Eukaryota</taxon>
        <taxon>Metazoa</taxon>
        <taxon>Ecdysozoa</taxon>
        <taxon>Arthropoda</taxon>
        <taxon>Hexapoda</taxon>
        <taxon>Insecta</taxon>
        <taxon>Pterygota</taxon>
        <taxon>Neoptera</taxon>
        <taxon>Paraneoptera</taxon>
        <taxon>Hemiptera</taxon>
        <taxon>Sternorrhyncha</taxon>
        <taxon>Psylloidea</taxon>
        <taxon>Psyllidae</taxon>
        <taxon>Psyllinae</taxon>
        <taxon>Cacopsylla</taxon>
    </lineage>
</organism>
<evidence type="ECO:0000256" key="1">
    <source>
        <dbReference type="SAM" id="MobiDB-lite"/>
    </source>
</evidence>
<name>A0A8D8SG69_9HEMI</name>
<feature type="region of interest" description="Disordered" evidence="1">
    <location>
        <begin position="44"/>
        <end position="76"/>
    </location>
</feature>
<feature type="compositionally biased region" description="Acidic residues" evidence="1">
    <location>
        <begin position="50"/>
        <end position="72"/>
    </location>
</feature>
<proteinExistence type="predicted"/>
<sequence length="100" mass="12138">MVHWWHPHIRTDLRNSINEPFHAKGRGRIFKPLSKSGGTIWRRRRRMKEDDEEGEDDEGEDYEEGEEDEEEEGKSRRTLNSIKCVKEWMVLIMIVWNWIL</sequence>
<protein>
    <submittedName>
        <fullName evidence="2">Uncharacterized protein</fullName>
    </submittedName>
</protein>
<evidence type="ECO:0000313" key="2">
    <source>
        <dbReference type="EMBL" id="CAG6665697.1"/>
    </source>
</evidence>
<dbReference type="AlphaFoldDB" id="A0A8D8SG69"/>
<dbReference type="EMBL" id="HBUF01211425">
    <property type="protein sequence ID" value="CAG6665697.1"/>
    <property type="molecule type" value="Transcribed_RNA"/>
</dbReference>